<reference evidence="13 14" key="1">
    <citation type="journal article" date="2018" name="Sci. Rep.">
        <title>Comparative genomics provides insights into the lifestyle and reveals functional heterogeneity of dark septate endophytic fungi.</title>
        <authorList>
            <person name="Knapp D.G."/>
            <person name="Nemeth J.B."/>
            <person name="Barry K."/>
            <person name="Hainaut M."/>
            <person name="Henrissat B."/>
            <person name="Johnson J."/>
            <person name="Kuo A."/>
            <person name="Lim J.H.P."/>
            <person name="Lipzen A."/>
            <person name="Nolan M."/>
            <person name="Ohm R.A."/>
            <person name="Tamas L."/>
            <person name="Grigoriev I.V."/>
            <person name="Spatafora J.W."/>
            <person name="Nagy L.G."/>
            <person name="Kovacs G.M."/>
        </authorList>
    </citation>
    <scope>NUCLEOTIDE SEQUENCE [LARGE SCALE GENOMIC DNA]</scope>
    <source>
        <strain evidence="13 14">DSE2036</strain>
    </source>
</reference>
<keyword evidence="3 9" id="KW-0378">Hydrolase</keyword>
<dbReference type="SMART" id="SM00577">
    <property type="entry name" value="CPDc"/>
    <property type="match status" value="1"/>
</dbReference>
<proteinExistence type="predicted"/>
<dbReference type="CDD" id="cd07521">
    <property type="entry name" value="HAD_FCP1-like"/>
    <property type="match status" value="1"/>
</dbReference>
<evidence type="ECO:0000313" key="14">
    <source>
        <dbReference type="Proteomes" id="UP000244855"/>
    </source>
</evidence>
<dbReference type="GO" id="GO:0008420">
    <property type="term" value="F:RNA polymerase II CTD heptapeptide repeat phosphatase activity"/>
    <property type="evidence" value="ECO:0007669"/>
    <property type="project" value="UniProtKB-UniRule"/>
</dbReference>
<gene>
    <name evidence="13" type="ORF">DM02DRAFT_672981</name>
</gene>
<feature type="domain" description="FCP1 homology" evidence="12">
    <location>
        <begin position="156"/>
        <end position="333"/>
    </location>
</feature>
<dbReference type="PANTHER" id="PTHR23081">
    <property type="entry name" value="RNA POLYMERASE II CTD PHOSPHATASE"/>
    <property type="match status" value="1"/>
</dbReference>
<dbReference type="Gene3D" id="1.10.287.10">
    <property type="entry name" value="S15/NS1, RNA-binding"/>
    <property type="match status" value="1"/>
</dbReference>
<evidence type="ECO:0000259" key="12">
    <source>
        <dbReference type="PROSITE" id="PS50969"/>
    </source>
</evidence>
<dbReference type="InterPro" id="IPR011947">
    <property type="entry name" value="FCP1_euk"/>
</dbReference>
<feature type="compositionally biased region" description="Polar residues" evidence="10">
    <location>
        <begin position="746"/>
        <end position="767"/>
    </location>
</feature>
<comment type="function">
    <text evidence="9">This promotes the activity of RNA polymerase II.</text>
</comment>
<dbReference type="Gene3D" id="3.40.50.1000">
    <property type="entry name" value="HAD superfamily/HAD-like"/>
    <property type="match status" value="1"/>
</dbReference>
<dbReference type="InterPro" id="IPR039189">
    <property type="entry name" value="Fcp1"/>
</dbReference>
<evidence type="ECO:0000256" key="3">
    <source>
        <dbReference type="ARBA" id="ARBA00022801"/>
    </source>
</evidence>
<dbReference type="Pfam" id="PF00533">
    <property type="entry name" value="BRCT"/>
    <property type="match status" value="1"/>
</dbReference>
<dbReference type="AlphaFoldDB" id="A0A2V1DLM7"/>
<dbReference type="NCBIfam" id="TIGR02250">
    <property type="entry name" value="FCP1_euk"/>
    <property type="match status" value="1"/>
</dbReference>
<evidence type="ECO:0000256" key="10">
    <source>
        <dbReference type="SAM" id="MobiDB-lite"/>
    </source>
</evidence>
<name>A0A2V1DLM7_9PLEO</name>
<comment type="subcellular location">
    <subcellularLocation>
        <location evidence="1 9">Nucleus</location>
    </subcellularLocation>
</comment>
<sequence length="816" mass="91148">MKITSPPNLRYPITISDLARKPGDKVKRSDTLFTYDYETYVEEGNKMGEYVKVLKTFPVRFESFLDGIVEKWFIKIGTVIERPGVALLEIEEPCTHETQFGGLCVNCGEDMTEIDYLTKEANSERATVNMTHDNVALLISKKEAIRAEEDSKQRLLNARKLSLIVDLDQTVIHTTCERTIAEWKEDPNNPNYEAVKDVQGFQLADDNVAHVAANWYYVKMRPGLADFFENMSKLYEMHIYTMATRAYAQEVARIIDPQRKYFGDRILSRDENYTDKLKSLHRLFPNNTDLAVIIDDRADIWGYCENLVRVPVFNFFPGAGDINASFLPKQQELVTQTPKVKTVEANAKTGSGTGSEDTPAVSIAGKPADTTSTETTNGAVNLEQQLLSMGAGDSQEALEEHLKEQEKVIITQQTERPLLQQQLVLDKEDEEAEVADASQTIEDGSTQPIEHHKHRHSLLHDDDRGLEVVAANLRLIHNTFYDEYLKKRAVPHSGRVAELKGQKSPKKPLLETVAPDVAEIMPRLKRQTLNGCVIVFSGIIPLGMDVEHSDFALWVKSFGAEISTSVNRQTTHVIANPDRKTTKVKRAARYPNIQIVNAEWMFQCCTRWEHVDETPYLIELDDADRIGSPVEGLDDDSLDASEEEGGGGGVGDEPSVQLAMSDNEWSSMRDELQDFLNESSDTDGASASDSESVRSTGSTQSESKRSKKRKRRNKTESNDGSEAEDSDASVSSASRLEKKKRRTMERVTSLTNVTNADKSSGLPSPETTGPEEDQVDDEGKVFDPQGGGADLDESDYDDSLEAMMAAEFEKTASDEE</sequence>
<feature type="domain" description="BRCT" evidence="11">
    <location>
        <begin position="524"/>
        <end position="618"/>
    </location>
</feature>
<feature type="compositionally biased region" description="Acidic residues" evidence="10">
    <location>
        <begin position="632"/>
        <end position="645"/>
    </location>
</feature>
<dbReference type="FunFam" id="3.40.50.10190:FF:000049">
    <property type="entry name" value="RNA Polymerase II CTD phosphatase Fcp1"/>
    <property type="match status" value="1"/>
</dbReference>
<organism evidence="13 14">
    <name type="scientific">Periconia macrospinosa</name>
    <dbReference type="NCBI Taxonomy" id="97972"/>
    <lineage>
        <taxon>Eukaryota</taxon>
        <taxon>Fungi</taxon>
        <taxon>Dikarya</taxon>
        <taxon>Ascomycota</taxon>
        <taxon>Pezizomycotina</taxon>
        <taxon>Dothideomycetes</taxon>
        <taxon>Pleosporomycetidae</taxon>
        <taxon>Pleosporales</taxon>
        <taxon>Massarineae</taxon>
        <taxon>Periconiaceae</taxon>
        <taxon>Periconia</taxon>
    </lineage>
</organism>
<dbReference type="GO" id="GO:0005634">
    <property type="term" value="C:nucleus"/>
    <property type="evidence" value="ECO:0007669"/>
    <property type="project" value="UniProtKB-SubCell"/>
</dbReference>
<protein>
    <recommendedName>
        <fullName evidence="6 9">RNA polymerase II subunit A C-terminal domain phosphatase</fullName>
        <ecNumber evidence="2 9">3.1.3.16</ecNumber>
    </recommendedName>
</protein>
<dbReference type="InterPro" id="IPR001357">
    <property type="entry name" value="BRCT_dom"/>
</dbReference>
<evidence type="ECO:0000259" key="11">
    <source>
        <dbReference type="PROSITE" id="PS50172"/>
    </source>
</evidence>
<dbReference type="EMBL" id="KZ805400">
    <property type="protein sequence ID" value="PVH99082.1"/>
    <property type="molecule type" value="Genomic_DNA"/>
</dbReference>
<dbReference type="SMART" id="SM00292">
    <property type="entry name" value="BRCT"/>
    <property type="match status" value="1"/>
</dbReference>
<dbReference type="PANTHER" id="PTHR23081:SF36">
    <property type="entry name" value="RNA POLYMERASE II SUBUNIT A C-TERMINAL DOMAIN PHOSPHATASE"/>
    <property type="match status" value="1"/>
</dbReference>
<dbReference type="SUPFAM" id="SSF56784">
    <property type="entry name" value="HAD-like"/>
    <property type="match status" value="1"/>
</dbReference>
<dbReference type="Gene3D" id="3.40.50.10190">
    <property type="entry name" value="BRCT domain"/>
    <property type="match status" value="1"/>
</dbReference>
<evidence type="ECO:0000256" key="2">
    <source>
        <dbReference type="ARBA" id="ARBA00013081"/>
    </source>
</evidence>
<evidence type="ECO:0000256" key="8">
    <source>
        <dbReference type="ARBA" id="ARBA00048336"/>
    </source>
</evidence>
<dbReference type="SUPFAM" id="SSF52113">
    <property type="entry name" value="BRCT domain"/>
    <property type="match status" value="1"/>
</dbReference>
<dbReference type="InterPro" id="IPR004274">
    <property type="entry name" value="FCP1_dom"/>
</dbReference>
<feature type="region of interest" description="Disordered" evidence="10">
    <location>
        <begin position="627"/>
        <end position="656"/>
    </location>
</feature>
<evidence type="ECO:0000256" key="1">
    <source>
        <dbReference type="ARBA" id="ARBA00004123"/>
    </source>
</evidence>
<evidence type="ECO:0000256" key="9">
    <source>
        <dbReference type="RuleBase" id="RU366066"/>
    </source>
</evidence>
<feature type="region of interest" description="Disordered" evidence="10">
    <location>
        <begin position="346"/>
        <end position="374"/>
    </location>
</feature>
<comment type="catalytic activity">
    <reaction evidence="7 9">
        <text>O-phospho-L-seryl-[protein] + H2O = L-seryl-[protein] + phosphate</text>
        <dbReference type="Rhea" id="RHEA:20629"/>
        <dbReference type="Rhea" id="RHEA-COMP:9863"/>
        <dbReference type="Rhea" id="RHEA-COMP:11604"/>
        <dbReference type="ChEBI" id="CHEBI:15377"/>
        <dbReference type="ChEBI" id="CHEBI:29999"/>
        <dbReference type="ChEBI" id="CHEBI:43474"/>
        <dbReference type="ChEBI" id="CHEBI:83421"/>
        <dbReference type="EC" id="3.1.3.16"/>
    </reaction>
</comment>
<evidence type="ECO:0000256" key="7">
    <source>
        <dbReference type="ARBA" id="ARBA00047761"/>
    </source>
</evidence>
<dbReference type="Proteomes" id="UP000244855">
    <property type="component" value="Unassembled WGS sequence"/>
</dbReference>
<dbReference type="Pfam" id="PF03031">
    <property type="entry name" value="NIF"/>
    <property type="match status" value="1"/>
</dbReference>
<evidence type="ECO:0000256" key="5">
    <source>
        <dbReference type="ARBA" id="ARBA00023242"/>
    </source>
</evidence>
<evidence type="ECO:0000256" key="6">
    <source>
        <dbReference type="ARBA" id="ARBA00040602"/>
    </source>
</evidence>
<accession>A0A2V1DLM7</accession>
<dbReference type="InterPro" id="IPR023214">
    <property type="entry name" value="HAD_sf"/>
</dbReference>
<dbReference type="EC" id="3.1.3.16" evidence="2 9"/>
<dbReference type="PROSITE" id="PS50172">
    <property type="entry name" value="BRCT"/>
    <property type="match status" value="1"/>
</dbReference>
<keyword evidence="4" id="KW-0904">Protein phosphatase</keyword>
<keyword evidence="14" id="KW-1185">Reference proteome</keyword>
<dbReference type="OrthoDB" id="10249888at2759"/>
<evidence type="ECO:0000256" key="4">
    <source>
        <dbReference type="ARBA" id="ARBA00022912"/>
    </source>
</evidence>
<dbReference type="PROSITE" id="PS50969">
    <property type="entry name" value="FCP1"/>
    <property type="match status" value="1"/>
</dbReference>
<feature type="region of interest" description="Disordered" evidence="10">
    <location>
        <begin position="678"/>
        <end position="797"/>
    </location>
</feature>
<comment type="catalytic activity">
    <reaction evidence="8 9">
        <text>O-phospho-L-threonyl-[protein] + H2O = L-threonyl-[protein] + phosphate</text>
        <dbReference type="Rhea" id="RHEA:47004"/>
        <dbReference type="Rhea" id="RHEA-COMP:11060"/>
        <dbReference type="Rhea" id="RHEA-COMP:11605"/>
        <dbReference type="ChEBI" id="CHEBI:15377"/>
        <dbReference type="ChEBI" id="CHEBI:30013"/>
        <dbReference type="ChEBI" id="CHEBI:43474"/>
        <dbReference type="ChEBI" id="CHEBI:61977"/>
        <dbReference type="EC" id="3.1.3.16"/>
    </reaction>
</comment>
<dbReference type="InterPro" id="IPR036412">
    <property type="entry name" value="HAD-like_sf"/>
</dbReference>
<feature type="compositionally biased region" description="Low complexity" evidence="10">
    <location>
        <begin position="678"/>
        <end position="690"/>
    </location>
</feature>
<evidence type="ECO:0000313" key="13">
    <source>
        <dbReference type="EMBL" id="PVH99082.1"/>
    </source>
</evidence>
<dbReference type="InterPro" id="IPR036420">
    <property type="entry name" value="BRCT_dom_sf"/>
</dbReference>
<dbReference type="CDD" id="cd17729">
    <property type="entry name" value="BRCT_CTDP1"/>
    <property type="match status" value="1"/>
</dbReference>
<keyword evidence="5 9" id="KW-0539">Nucleus</keyword>
<dbReference type="STRING" id="97972.A0A2V1DLM7"/>